<accession>J3KXJ5</accession>
<dbReference type="InterPro" id="IPR006852">
    <property type="entry name" value="TOD1_MUCI70"/>
</dbReference>
<dbReference type="PANTHER" id="PTHR12956:SF13">
    <property type="entry name" value="ALKALINE CERAMIDASE TOD1"/>
    <property type="match status" value="1"/>
</dbReference>
<dbReference type="CDD" id="cd09272">
    <property type="entry name" value="RNase_HI_RT_Ty1"/>
    <property type="match status" value="1"/>
</dbReference>
<proteinExistence type="predicted"/>
<evidence type="ECO:0000313" key="4">
    <source>
        <dbReference type="Proteomes" id="UP000006038"/>
    </source>
</evidence>
<keyword evidence="4" id="KW-1185">Reference proteome</keyword>
<evidence type="ECO:0000313" key="3">
    <source>
        <dbReference type="EnsemblPlants" id="OB01G17010.1"/>
    </source>
</evidence>
<organism evidence="3">
    <name type="scientific">Oryza brachyantha</name>
    <name type="common">malo sina</name>
    <dbReference type="NCBI Taxonomy" id="4533"/>
    <lineage>
        <taxon>Eukaryota</taxon>
        <taxon>Viridiplantae</taxon>
        <taxon>Streptophyta</taxon>
        <taxon>Embryophyta</taxon>
        <taxon>Tracheophyta</taxon>
        <taxon>Spermatophyta</taxon>
        <taxon>Magnoliopsida</taxon>
        <taxon>Liliopsida</taxon>
        <taxon>Poales</taxon>
        <taxon>Poaceae</taxon>
        <taxon>BOP clade</taxon>
        <taxon>Oryzoideae</taxon>
        <taxon>Oryzeae</taxon>
        <taxon>Oryzinae</taxon>
        <taxon>Oryza</taxon>
    </lineage>
</organism>
<dbReference type="AlphaFoldDB" id="J3KXJ5"/>
<protein>
    <submittedName>
        <fullName evidence="3">Uncharacterized protein</fullName>
    </submittedName>
</protein>
<dbReference type="OMA" id="DHIAVEY"/>
<evidence type="ECO:0000259" key="2">
    <source>
        <dbReference type="Pfam" id="PF07727"/>
    </source>
</evidence>
<dbReference type="Gramene" id="OB01G17010.1">
    <property type="protein sequence ID" value="OB01G17010.1"/>
    <property type="gene ID" value="OB01G17010"/>
</dbReference>
<dbReference type="InterPro" id="IPR013103">
    <property type="entry name" value="RVT_2"/>
</dbReference>
<dbReference type="InterPro" id="IPR048354">
    <property type="entry name" value="TOD1_MUCI70_glycTrfase_dom"/>
</dbReference>
<dbReference type="eggNOG" id="KOG0017">
    <property type="taxonomic scope" value="Eukaryota"/>
</dbReference>
<dbReference type="Proteomes" id="UP000006038">
    <property type="component" value="Chromosome 1"/>
</dbReference>
<name>J3KXJ5_ORYBR</name>
<feature type="domain" description="TOD1/MUCI70 glycosyltransferase-like" evidence="1">
    <location>
        <begin position="251"/>
        <end position="318"/>
    </location>
</feature>
<dbReference type="Pfam" id="PF07727">
    <property type="entry name" value="RVT_2"/>
    <property type="match status" value="1"/>
</dbReference>
<dbReference type="EnsemblPlants" id="OB01G17010.1">
    <property type="protein sequence ID" value="OB01G17010.1"/>
    <property type="gene ID" value="OB01G17010"/>
</dbReference>
<dbReference type="HOGENOM" id="CLU_770248_0_0_1"/>
<feature type="domain" description="Reverse transcriptase Ty1/copia-type" evidence="2">
    <location>
        <begin position="42"/>
        <end position="174"/>
    </location>
</feature>
<dbReference type="STRING" id="4533.J3KXJ5"/>
<evidence type="ECO:0000259" key="1">
    <source>
        <dbReference type="Pfam" id="PF04765"/>
    </source>
</evidence>
<reference evidence="3" key="1">
    <citation type="journal article" date="2013" name="Nat. Commun.">
        <title>Whole-genome sequencing of Oryza brachyantha reveals mechanisms underlying Oryza genome evolution.</title>
        <authorList>
            <person name="Chen J."/>
            <person name="Huang Q."/>
            <person name="Gao D."/>
            <person name="Wang J."/>
            <person name="Lang Y."/>
            <person name="Liu T."/>
            <person name="Li B."/>
            <person name="Bai Z."/>
            <person name="Luis Goicoechea J."/>
            <person name="Liang C."/>
            <person name="Chen C."/>
            <person name="Zhang W."/>
            <person name="Sun S."/>
            <person name="Liao Y."/>
            <person name="Zhang X."/>
            <person name="Yang L."/>
            <person name="Song C."/>
            <person name="Wang M."/>
            <person name="Shi J."/>
            <person name="Liu G."/>
            <person name="Liu J."/>
            <person name="Zhou H."/>
            <person name="Zhou W."/>
            <person name="Yu Q."/>
            <person name="An N."/>
            <person name="Chen Y."/>
            <person name="Cai Q."/>
            <person name="Wang B."/>
            <person name="Liu B."/>
            <person name="Min J."/>
            <person name="Huang Y."/>
            <person name="Wu H."/>
            <person name="Li Z."/>
            <person name="Zhang Y."/>
            <person name="Yin Y."/>
            <person name="Song W."/>
            <person name="Jiang J."/>
            <person name="Jackson S.A."/>
            <person name="Wing R.A."/>
            <person name="Wang J."/>
            <person name="Chen M."/>
        </authorList>
    </citation>
    <scope>NUCLEOTIDE SEQUENCE [LARGE SCALE GENOMIC DNA]</scope>
    <source>
        <strain evidence="3">cv. IRGC 101232</strain>
    </source>
</reference>
<reference evidence="3" key="2">
    <citation type="submission" date="2013-04" db="UniProtKB">
        <authorList>
            <consortium name="EnsemblPlants"/>
        </authorList>
    </citation>
    <scope>IDENTIFICATION</scope>
</reference>
<sequence length="360" mass="40927">MSVAEEIEGSAEPSSYSKVIVSADSNRWIAAMHDEMESLEKNQTWKLVELPKEKKHIRCKWIFKRKEGISRTDEVRYKAKLVAKRYSQILGIDFNDEFSPVVKHSSIRTLLGIVAMHDYELEQLDVKTVFLHGELEEDTYMEQPEGFIVPGKENLVCRLDKSLYGLKQSPRQCLGRLEMDLFVVDSDFTGDLDKRRSLTDYVFTIGGCAVSWKASLQATVALSTTEAEYMAISEAGKEATWLRGLYTELWNVPDTAIIIRRHGLASDLFSCLLFNELEAFNPRDQLAFAYVRDQMNPKVSMNMFDVEVFDHIAVEYRHNLKRGDGGAGGKQGVTTMASSGDITRSSCERYLLKMWGEPTE</sequence>
<dbReference type="Pfam" id="PF04765">
    <property type="entry name" value="TOD1_MUCI70"/>
    <property type="match status" value="1"/>
</dbReference>
<dbReference type="PANTHER" id="PTHR12956">
    <property type="entry name" value="ALKALINE CERAMIDASE-RELATED"/>
    <property type="match status" value="1"/>
</dbReference>